<accession>A0A9Q9IRE5</accession>
<dbReference type="InterPro" id="IPR029063">
    <property type="entry name" value="SAM-dependent_MTases_sf"/>
</dbReference>
<feature type="domain" description="O-methyltransferase dimerisation" evidence="6">
    <location>
        <begin position="34"/>
        <end position="108"/>
    </location>
</feature>
<dbReference type="RefSeq" id="WP_156089831.1">
    <property type="nucleotide sequence ID" value="NZ_CP073767.1"/>
</dbReference>
<gene>
    <name evidence="7" type="ORF">Daura_21665</name>
</gene>
<dbReference type="PANTHER" id="PTHR43712:SF2">
    <property type="entry name" value="O-METHYLTRANSFERASE CICE"/>
    <property type="match status" value="1"/>
</dbReference>
<evidence type="ECO:0000259" key="5">
    <source>
        <dbReference type="Pfam" id="PF00891"/>
    </source>
</evidence>
<dbReference type="InterPro" id="IPR012967">
    <property type="entry name" value="COMT_dimerisation"/>
</dbReference>
<sequence>MADELAQRMFAPPVEPAGETTVDGGPPTPARIIELFAGFMVSKTLFAAIEFGVFAAVGPDGATPAEIGERCSIPERSARAIADLMVDAGLLVRDGERLRNAPDAEAFLAGRGPFDMRPLARYWDTVSYPTWVNAATAFRTRRGVRGDLDEGQAEAYESAVALVTAETAADFAREYDFGPHRRVLDVGGGLATFLKPILERYAHLTATLVELPDVAAVVAQQTAAGPLAARLEAVGADFFADPLPTGHDAILVANVVHLFNPERIVQLLRRLRDVVTPDGRLMLVDWWRTDAAPHPSARFGAGEFLMISGGDLYQVDDVAQWLGAAGWRFVGLQPLPPPSGVIVAEPA</sequence>
<dbReference type="SUPFAM" id="SSF53335">
    <property type="entry name" value="S-adenosyl-L-methionine-dependent methyltransferases"/>
    <property type="match status" value="1"/>
</dbReference>
<dbReference type="Gene3D" id="1.10.10.10">
    <property type="entry name" value="Winged helix-like DNA-binding domain superfamily/Winged helix DNA-binding domain"/>
    <property type="match status" value="1"/>
</dbReference>
<dbReference type="InterPro" id="IPR036388">
    <property type="entry name" value="WH-like_DNA-bd_sf"/>
</dbReference>
<name>A0A9Q9IRE5_9ACTN</name>
<feature type="domain" description="O-methyltransferase C-terminal" evidence="5">
    <location>
        <begin position="163"/>
        <end position="327"/>
    </location>
</feature>
<dbReference type="EMBL" id="CP073767">
    <property type="protein sequence ID" value="UWZ58550.1"/>
    <property type="molecule type" value="Genomic_DNA"/>
</dbReference>
<evidence type="ECO:0000259" key="6">
    <source>
        <dbReference type="Pfam" id="PF08100"/>
    </source>
</evidence>
<dbReference type="InterPro" id="IPR036390">
    <property type="entry name" value="WH_DNA-bd_sf"/>
</dbReference>
<organism evidence="7 8">
    <name type="scientific">Dactylosporangium aurantiacum</name>
    <dbReference type="NCBI Taxonomy" id="35754"/>
    <lineage>
        <taxon>Bacteria</taxon>
        <taxon>Bacillati</taxon>
        <taxon>Actinomycetota</taxon>
        <taxon>Actinomycetes</taxon>
        <taxon>Micromonosporales</taxon>
        <taxon>Micromonosporaceae</taxon>
        <taxon>Dactylosporangium</taxon>
    </lineage>
</organism>
<dbReference type="GO" id="GO:0046983">
    <property type="term" value="F:protein dimerization activity"/>
    <property type="evidence" value="ECO:0007669"/>
    <property type="project" value="InterPro"/>
</dbReference>
<keyword evidence="2" id="KW-0808">Transferase</keyword>
<dbReference type="InterPro" id="IPR016461">
    <property type="entry name" value="COMT-like"/>
</dbReference>
<dbReference type="PANTHER" id="PTHR43712">
    <property type="entry name" value="PUTATIVE (AFU_ORTHOLOGUE AFUA_4G14580)-RELATED"/>
    <property type="match status" value="1"/>
</dbReference>
<evidence type="ECO:0000256" key="2">
    <source>
        <dbReference type="ARBA" id="ARBA00022679"/>
    </source>
</evidence>
<keyword evidence="8" id="KW-1185">Reference proteome</keyword>
<evidence type="ECO:0000313" key="7">
    <source>
        <dbReference type="EMBL" id="UWZ58550.1"/>
    </source>
</evidence>
<evidence type="ECO:0000313" key="8">
    <source>
        <dbReference type="Proteomes" id="UP001058003"/>
    </source>
</evidence>
<dbReference type="Gene3D" id="3.40.50.150">
    <property type="entry name" value="Vaccinia Virus protein VP39"/>
    <property type="match status" value="1"/>
</dbReference>
<feature type="region of interest" description="Disordered" evidence="4">
    <location>
        <begin position="1"/>
        <end position="26"/>
    </location>
</feature>
<dbReference type="CDD" id="cd02440">
    <property type="entry name" value="AdoMet_MTases"/>
    <property type="match status" value="1"/>
</dbReference>
<dbReference type="SUPFAM" id="SSF46785">
    <property type="entry name" value="Winged helix' DNA-binding domain"/>
    <property type="match status" value="1"/>
</dbReference>
<dbReference type="InterPro" id="IPR001077">
    <property type="entry name" value="COMT_C"/>
</dbReference>
<reference evidence="7" key="1">
    <citation type="submission" date="2021-04" db="EMBL/GenBank/DDBJ databases">
        <title>Dactylosporangium aurantiacum NRRL B-8018 full assembly.</title>
        <authorList>
            <person name="Hartkoorn R.C."/>
            <person name="Beaudoing E."/>
            <person name="Hot D."/>
        </authorList>
    </citation>
    <scope>NUCLEOTIDE SEQUENCE</scope>
    <source>
        <strain evidence="7">NRRL B-8018</strain>
    </source>
</reference>
<proteinExistence type="predicted"/>
<evidence type="ECO:0000256" key="3">
    <source>
        <dbReference type="ARBA" id="ARBA00022691"/>
    </source>
</evidence>
<keyword evidence="1 7" id="KW-0489">Methyltransferase</keyword>
<dbReference type="GO" id="GO:0032259">
    <property type="term" value="P:methylation"/>
    <property type="evidence" value="ECO:0007669"/>
    <property type="project" value="UniProtKB-KW"/>
</dbReference>
<dbReference type="GO" id="GO:0008171">
    <property type="term" value="F:O-methyltransferase activity"/>
    <property type="evidence" value="ECO:0007669"/>
    <property type="project" value="InterPro"/>
</dbReference>
<dbReference type="Pfam" id="PF08100">
    <property type="entry name" value="Dimerisation"/>
    <property type="match status" value="1"/>
</dbReference>
<keyword evidence="3" id="KW-0949">S-adenosyl-L-methionine</keyword>
<evidence type="ECO:0000256" key="4">
    <source>
        <dbReference type="SAM" id="MobiDB-lite"/>
    </source>
</evidence>
<dbReference type="OrthoDB" id="582216at2"/>
<dbReference type="KEGG" id="daur:Daura_21665"/>
<dbReference type="PROSITE" id="PS51683">
    <property type="entry name" value="SAM_OMT_II"/>
    <property type="match status" value="1"/>
</dbReference>
<dbReference type="Pfam" id="PF00891">
    <property type="entry name" value="Methyltransf_2"/>
    <property type="match status" value="1"/>
</dbReference>
<dbReference type="Proteomes" id="UP001058003">
    <property type="component" value="Chromosome"/>
</dbReference>
<protein>
    <submittedName>
        <fullName evidence="7">Methyltransferase domain-containing protein</fullName>
    </submittedName>
</protein>
<evidence type="ECO:0000256" key="1">
    <source>
        <dbReference type="ARBA" id="ARBA00022603"/>
    </source>
</evidence>
<dbReference type="AlphaFoldDB" id="A0A9Q9IRE5"/>